<dbReference type="Proteomes" id="UP000664940">
    <property type="component" value="Unassembled WGS sequence"/>
</dbReference>
<gene>
    <name evidence="2" type="ORF">HJG60_009196</name>
</gene>
<protein>
    <submittedName>
        <fullName evidence="2">Uncharacterized protein</fullName>
    </submittedName>
</protein>
<feature type="compositionally biased region" description="Low complexity" evidence="1">
    <location>
        <begin position="152"/>
        <end position="168"/>
    </location>
</feature>
<accession>A0A834DHC6</accession>
<feature type="region of interest" description="Disordered" evidence="1">
    <location>
        <begin position="118"/>
        <end position="178"/>
    </location>
</feature>
<name>A0A834DHC6_9CHIR</name>
<comment type="caution">
    <text evidence="2">The sequence shown here is derived from an EMBL/GenBank/DDBJ whole genome shotgun (WGS) entry which is preliminary data.</text>
</comment>
<evidence type="ECO:0000256" key="1">
    <source>
        <dbReference type="SAM" id="MobiDB-lite"/>
    </source>
</evidence>
<evidence type="ECO:0000313" key="2">
    <source>
        <dbReference type="EMBL" id="KAF6078352.1"/>
    </source>
</evidence>
<evidence type="ECO:0000313" key="3">
    <source>
        <dbReference type="Proteomes" id="UP000664940"/>
    </source>
</evidence>
<organism evidence="2 3">
    <name type="scientific">Phyllostomus discolor</name>
    <name type="common">pale spear-nosed bat</name>
    <dbReference type="NCBI Taxonomy" id="89673"/>
    <lineage>
        <taxon>Eukaryota</taxon>
        <taxon>Metazoa</taxon>
        <taxon>Chordata</taxon>
        <taxon>Craniata</taxon>
        <taxon>Vertebrata</taxon>
        <taxon>Euteleostomi</taxon>
        <taxon>Mammalia</taxon>
        <taxon>Eutheria</taxon>
        <taxon>Laurasiatheria</taxon>
        <taxon>Chiroptera</taxon>
        <taxon>Yangochiroptera</taxon>
        <taxon>Phyllostomidae</taxon>
        <taxon>Phyllostominae</taxon>
        <taxon>Phyllostomus</taxon>
    </lineage>
</organism>
<dbReference type="AlphaFoldDB" id="A0A834DHC6"/>
<sequence length="178" mass="18242">MRPDTLLRSSLPPPALQGSIAHSASCFSGIRPPHQGPRAKCRPPCRQHARQVGEAAFLTRAPGNAPATRAAPCPLPAAQTPTASSFLGVRGFSPRGAVSARSVCKAYAAVVTLPSRATAAPVPPHCPDSPGSPGQGPRVQGAGAPRGPPGPRWRLQSTALCSLSTLSADKPRATRTAQ</sequence>
<reference evidence="2 3" key="1">
    <citation type="journal article" date="2020" name="Nature">
        <title>Six reference-quality genomes reveal evolution of bat adaptations.</title>
        <authorList>
            <person name="Jebb D."/>
            <person name="Huang Z."/>
            <person name="Pippel M."/>
            <person name="Hughes G.M."/>
            <person name="Lavrichenko K."/>
            <person name="Devanna P."/>
            <person name="Winkler S."/>
            <person name="Jermiin L.S."/>
            <person name="Skirmuntt E.C."/>
            <person name="Katzourakis A."/>
            <person name="Burkitt-Gray L."/>
            <person name="Ray D.A."/>
            <person name="Sullivan K.A.M."/>
            <person name="Roscito J.G."/>
            <person name="Kirilenko B.M."/>
            <person name="Davalos L.M."/>
            <person name="Corthals A.P."/>
            <person name="Power M.L."/>
            <person name="Jones G."/>
            <person name="Ransome R.D."/>
            <person name="Dechmann D.K.N."/>
            <person name="Locatelli A.G."/>
            <person name="Puechmaille S.J."/>
            <person name="Fedrigo O."/>
            <person name="Jarvis E.D."/>
            <person name="Hiller M."/>
            <person name="Vernes S.C."/>
            <person name="Myers E.W."/>
            <person name="Teeling E.C."/>
        </authorList>
    </citation>
    <scope>NUCLEOTIDE SEQUENCE [LARGE SCALE GENOMIC DNA]</scope>
    <source>
        <strain evidence="2">Bat1K_MPI-CBG_1</strain>
    </source>
</reference>
<dbReference type="EMBL" id="JABVXQ010000014">
    <property type="protein sequence ID" value="KAF6078352.1"/>
    <property type="molecule type" value="Genomic_DNA"/>
</dbReference>
<proteinExistence type="predicted"/>
<feature type="compositionally biased region" description="Low complexity" evidence="1">
    <location>
        <begin position="136"/>
        <end position="145"/>
    </location>
</feature>